<name>A0AC55CRS9_ECHTE</name>
<dbReference type="RefSeq" id="XP_045142008.1">
    <property type="nucleotide sequence ID" value="XM_045286073.1"/>
</dbReference>
<accession>A0AC55CRS9</accession>
<dbReference type="Proteomes" id="UP000694863">
    <property type="component" value="Unplaced"/>
</dbReference>
<keyword evidence="1" id="KW-1185">Reference proteome</keyword>
<evidence type="ECO:0000313" key="2">
    <source>
        <dbReference type="RefSeq" id="XP_045142008.1"/>
    </source>
</evidence>
<gene>
    <name evidence="2" type="primary">PALB2</name>
</gene>
<proteinExistence type="predicted"/>
<reference evidence="2" key="1">
    <citation type="submission" date="2025-08" db="UniProtKB">
        <authorList>
            <consortium name="RefSeq"/>
        </authorList>
    </citation>
    <scope>IDENTIFICATION</scope>
</reference>
<protein>
    <submittedName>
        <fullName evidence="2">Partner and localizer of BRCA2 isoform X5</fullName>
    </submittedName>
</protein>
<sequence>MEEPPGKPLSFEEKEKLKEKLAYLRREYSKTLARLQRAQKAEKVKDSVKKRVEEQTCSLQQEICPSLNHSDYSRPYYL</sequence>
<evidence type="ECO:0000313" key="1">
    <source>
        <dbReference type="Proteomes" id="UP000694863"/>
    </source>
</evidence>
<organism evidence="1 2">
    <name type="scientific">Echinops telfairi</name>
    <name type="common">Lesser hedgehog tenrec</name>
    <dbReference type="NCBI Taxonomy" id="9371"/>
    <lineage>
        <taxon>Eukaryota</taxon>
        <taxon>Metazoa</taxon>
        <taxon>Chordata</taxon>
        <taxon>Craniata</taxon>
        <taxon>Vertebrata</taxon>
        <taxon>Euteleostomi</taxon>
        <taxon>Mammalia</taxon>
        <taxon>Eutheria</taxon>
        <taxon>Afrotheria</taxon>
        <taxon>Tenrecidae</taxon>
        <taxon>Tenrecinae</taxon>
        <taxon>Echinops</taxon>
    </lineage>
</organism>